<organism evidence="2 3">
    <name type="scientific">Neurospora intermedia</name>
    <dbReference type="NCBI Taxonomy" id="5142"/>
    <lineage>
        <taxon>Eukaryota</taxon>
        <taxon>Fungi</taxon>
        <taxon>Dikarya</taxon>
        <taxon>Ascomycota</taxon>
        <taxon>Pezizomycotina</taxon>
        <taxon>Sordariomycetes</taxon>
        <taxon>Sordariomycetidae</taxon>
        <taxon>Sordariales</taxon>
        <taxon>Sordariaceae</taxon>
        <taxon>Neurospora</taxon>
    </lineage>
</organism>
<proteinExistence type="predicted"/>
<accession>A0ABR3DMV9</accession>
<name>A0ABR3DMV9_NEUIN</name>
<evidence type="ECO:0000313" key="3">
    <source>
        <dbReference type="Proteomes" id="UP001451303"/>
    </source>
</evidence>
<sequence length="117" mass="12911">MPSRCTTPTAQWTLPLLATFLLSCSRHWCDTRQPCQATFSNRRHANPIKAFPVAQQDRPAVSAQLIPVLGSHGSFPPVVHPVVSPPQTPILRSQCTTTSISAVPQPIRRHVESHLVF</sequence>
<gene>
    <name evidence="2" type="ORF">QR685DRAFT_168405</name>
</gene>
<dbReference type="EMBL" id="JAVLET010000002">
    <property type="protein sequence ID" value="KAL0473253.1"/>
    <property type="molecule type" value="Genomic_DNA"/>
</dbReference>
<comment type="caution">
    <text evidence="2">The sequence shown here is derived from an EMBL/GenBank/DDBJ whole genome shotgun (WGS) entry which is preliminary data.</text>
</comment>
<evidence type="ECO:0000256" key="1">
    <source>
        <dbReference type="SAM" id="SignalP"/>
    </source>
</evidence>
<protein>
    <recommendedName>
        <fullName evidence="4">Secreted protein</fullName>
    </recommendedName>
</protein>
<dbReference type="PROSITE" id="PS51257">
    <property type="entry name" value="PROKAR_LIPOPROTEIN"/>
    <property type="match status" value="1"/>
</dbReference>
<reference evidence="2 3" key="1">
    <citation type="submission" date="2023-09" db="EMBL/GenBank/DDBJ databases">
        <title>Multi-omics analysis of a traditional fermented food reveals byproduct-associated fungal strains for waste-to-food upcycling.</title>
        <authorList>
            <consortium name="Lawrence Berkeley National Laboratory"/>
            <person name="Rekdal V.M."/>
            <person name="Villalobos-Escobedo J.M."/>
            <person name="Rodriguez-Valeron N."/>
            <person name="Garcia M.O."/>
            <person name="Vasquez D.P."/>
            <person name="Damayanti I."/>
            <person name="Sorensen P.M."/>
            <person name="Baidoo E.E."/>
            <person name="De Carvalho A.C."/>
            <person name="Riley R."/>
            <person name="Lipzen A."/>
            <person name="He G."/>
            <person name="Yan M."/>
            <person name="Haridas S."/>
            <person name="Daum C."/>
            <person name="Yoshinaga Y."/>
            <person name="Ng V."/>
            <person name="Grigoriev I.V."/>
            <person name="Munk R."/>
            <person name="Nuraida L."/>
            <person name="Wijaya C.H."/>
            <person name="Morales P.-C."/>
            <person name="Keasling J.D."/>
        </authorList>
    </citation>
    <scope>NUCLEOTIDE SEQUENCE [LARGE SCALE GENOMIC DNA]</scope>
    <source>
        <strain evidence="2 3">FGSC 2613</strain>
    </source>
</reference>
<keyword evidence="3" id="KW-1185">Reference proteome</keyword>
<evidence type="ECO:0008006" key="4">
    <source>
        <dbReference type="Google" id="ProtNLM"/>
    </source>
</evidence>
<feature type="signal peptide" evidence="1">
    <location>
        <begin position="1"/>
        <end position="31"/>
    </location>
</feature>
<feature type="chain" id="PRO_5046658799" description="Secreted protein" evidence="1">
    <location>
        <begin position="32"/>
        <end position="117"/>
    </location>
</feature>
<dbReference type="Proteomes" id="UP001451303">
    <property type="component" value="Unassembled WGS sequence"/>
</dbReference>
<keyword evidence="1" id="KW-0732">Signal</keyword>
<evidence type="ECO:0000313" key="2">
    <source>
        <dbReference type="EMBL" id="KAL0473253.1"/>
    </source>
</evidence>